<dbReference type="SUPFAM" id="SSF55961">
    <property type="entry name" value="Bet v1-like"/>
    <property type="match status" value="1"/>
</dbReference>
<name>A0A7X0RR70_9BACL</name>
<protein>
    <submittedName>
        <fullName evidence="1">SRPBCC family protein</fullName>
    </submittedName>
</protein>
<dbReference type="InterPro" id="IPR019587">
    <property type="entry name" value="Polyketide_cyclase/dehydratase"/>
</dbReference>
<evidence type="ECO:0000313" key="1">
    <source>
        <dbReference type="EMBL" id="MBB6672050.1"/>
    </source>
</evidence>
<dbReference type="InterPro" id="IPR023393">
    <property type="entry name" value="START-like_dom_sf"/>
</dbReference>
<keyword evidence="2" id="KW-1185">Reference proteome</keyword>
<dbReference type="EMBL" id="JACJVP010000024">
    <property type="protein sequence ID" value="MBB6672050.1"/>
    <property type="molecule type" value="Genomic_DNA"/>
</dbReference>
<dbReference type="AlphaFoldDB" id="A0A7X0RR70"/>
<reference evidence="1 2" key="1">
    <citation type="submission" date="2020-08" db="EMBL/GenBank/DDBJ databases">
        <title>Cohnella phylogeny.</title>
        <authorList>
            <person name="Dunlap C."/>
        </authorList>
    </citation>
    <scope>NUCLEOTIDE SEQUENCE [LARGE SCALE GENOMIC DNA]</scope>
    <source>
        <strain evidence="1 2">DSM 28246</strain>
    </source>
</reference>
<dbReference type="Gene3D" id="3.30.530.20">
    <property type="match status" value="1"/>
</dbReference>
<proteinExistence type="predicted"/>
<accession>A0A7X0RR70</accession>
<comment type="caution">
    <text evidence="1">The sequence shown here is derived from an EMBL/GenBank/DDBJ whole genome shotgun (WGS) entry which is preliminary data.</text>
</comment>
<dbReference type="RefSeq" id="WP_185143518.1">
    <property type="nucleotide sequence ID" value="NZ_JACJVP010000024.1"/>
</dbReference>
<dbReference type="Pfam" id="PF10604">
    <property type="entry name" value="Polyketide_cyc2"/>
    <property type="match status" value="1"/>
</dbReference>
<gene>
    <name evidence="1" type="ORF">H7C19_15325</name>
</gene>
<dbReference type="Proteomes" id="UP000547209">
    <property type="component" value="Unassembled WGS sequence"/>
</dbReference>
<evidence type="ECO:0000313" key="2">
    <source>
        <dbReference type="Proteomes" id="UP000547209"/>
    </source>
</evidence>
<sequence>MWTFEHTVTTKAKVETIWALYSDISTWVAWDAGIVHASLEGPFAAGTRGLLQPEGQEKLPFVLTEVEPQRGFSDLTEMPDAGISIRFDHRLASIAEGTRVTHRVTIAGPNADHLGAEIGAGMKNGIPLSVASLAAMALERERQHGD</sequence>
<organism evidence="1 2">
    <name type="scientific">Cohnella nanjingensis</name>
    <dbReference type="NCBI Taxonomy" id="1387779"/>
    <lineage>
        <taxon>Bacteria</taxon>
        <taxon>Bacillati</taxon>
        <taxon>Bacillota</taxon>
        <taxon>Bacilli</taxon>
        <taxon>Bacillales</taxon>
        <taxon>Paenibacillaceae</taxon>
        <taxon>Cohnella</taxon>
    </lineage>
</organism>